<dbReference type="GO" id="GO:0003677">
    <property type="term" value="F:DNA binding"/>
    <property type="evidence" value="ECO:0007669"/>
    <property type="project" value="InterPro"/>
</dbReference>
<dbReference type="Pfam" id="PF07508">
    <property type="entry name" value="Recombinase"/>
    <property type="match status" value="1"/>
</dbReference>
<gene>
    <name evidence="4" type="ORF">C8P69_110129</name>
</gene>
<dbReference type="AlphaFoldDB" id="A0A2T4YY55"/>
<comment type="caution">
    <text evidence="4">The sequence shown here is derived from an EMBL/GenBank/DDBJ whole genome shotgun (WGS) entry which is preliminary data.</text>
</comment>
<name>A0A2T4YY55_9HYPH</name>
<dbReference type="Proteomes" id="UP000241808">
    <property type="component" value="Unassembled WGS sequence"/>
</dbReference>
<evidence type="ECO:0000259" key="2">
    <source>
        <dbReference type="PROSITE" id="PS51736"/>
    </source>
</evidence>
<dbReference type="GO" id="GO:0000150">
    <property type="term" value="F:DNA strand exchange activity"/>
    <property type="evidence" value="ECO:0007669"/>
    <property type="project" value="InterPro"/>
</dbReference>
<sequence length="555" mass="61030">MAKPASTTAKAGAPRAPSAPATKRCAIYTRKSTDEGLDQDFNSLHAQREACEAYIASQRHEGWVLVPTAFDDGGYSGGTTDRPGLQALLAEVDAGKVDVVVVYKVDRLTRSLADFAKIVERFDAHGVSFVSVTQSFNTTTSMGRLTLNVLLSFAQFEREVGAERVRDKIAASKKKGIWMGGVVPLGYRVENRKLLIHEEEAERVRQIFQLYLNTGSLHALVPELRARGIRTALRYKSTGAINGDRDFTLGGLSHLLRNRTYLGELPHKGSWNPGEHEALIEPALFKAVQDRLTLQLNAKRRLRAAKGGLLTGKIFDSTGNRMTPVHAKKNGIRYRYYISRALCEGRTHEAGTRARVPAPDIERLVVDAIQRQFGGGDASPNDAAIVDQDPNAIDLVDVHLDRATVHAEKLVVTVREAAADGACDERANGIEITVPWSPKVLKPQREVHTAKELSDASQRQNQLRLVVAIHRARQWHAGLVSGAFADIDAIATQEQKSPRNIRTLLNLAFLAPDIIEAIIDERLKVDTTVSDLSANLPANWAEQRRYVGMTTSLAI</sequence>
<dbReference type="PANTHER" id="PTHR30461">
    <property type="entry name" value="DNA-INVERTASE FROM LAMBDOID PROPHAGE"/>
    <property type="match status" value="1"/>
</dbReference>
<accession>A0A2T4YY55</accession>
<reference evidence="4 5" key="1">
    <citation type="submission" date="2018-04" db="EMBL/GenBank/DDBJ databases">
        <title>Genomic Encyclopedia of Archaeal and Bacterial Type Strains, Phase II (KMG-II): from individual species to whole genera.</title>
        <authorList>
            <person name="Goeker M."/>
        </authorList>
    </citation>
    <scope>NUCLEOTIDE SEQUENCE [LARGE SCALE GENOMIC DNA]</scope>
    <source>
        <strain evidence="4 5">DSM 25521</strain>
    </source>
</reference>
<protein>
    <submittedName>
        <fullName evidence="4">DNA invertase Pin-like site-specific DNA recombinase</fullName>
    </submittedName>
</protein>
<dbReference type="PANTHER" id="PTHR30461:SF23">
    <property type="entry name" value="DNA RECOMBINASE-RELATED"/>
    <property type="match status" value="1"/>
</dbReference>
<feature type="domain" description="Recombinase" evidence="3">
    <location>
        <begin position="184"/>
        <end position="298"/>
    </location>
</feature>
<dbReference type="PROSITE" id="PS51736">
    <property type="entry name" value="RECOMBINASES_3"/>
    <property type="match status" value="1"/>
</dbReference>
<keyword evidence="5" id="KW-1185">Reference proteome</keyword>
<proteinExistence type="predicted"/>
<dbReference type="InterPro" id="IPR050639">
    <property type="entry name" value="SSR_resolvase"/>
</dbReference>
<dbReference type="SUPFAM" id="SSF53041">
    <property type="entry name" value="Resolvase-like"/>
    <property type="match status" value="1"/>
</dbReference>
<dbReference type="Gene3D" id="3.40.50.1390">
    <property type="entry name" value="Resolvase, N-terminal catalytic domain"/>
    <property type="match status" value="1"/>
</dbReference>
<dbReference type="CDD" id="cd03768">
    <property type="entry name" value="SR_ResInv"/>
    <property type="match status" value="1"/>
</dbReference>
<dbReference type="InterPro" id="IPR036162">
    <property type="entry name" value="Resolvase-like_N_sf"/>
</dbReference>
<dbReference type="InterPro" id="IPR038109">
    <property type="entry name" value="DNA_bind_recomb_sf"/>
</dbReference>
<evidence type="ECO:0000259" key="3">
    <source>
        <dbReference type="PROSITE" id="PS51737"/>
    </source>
</evidence>
<dbReference type="Gene3D" id="3.90.1750.20">
    <property type="entry name" value="Putative Large Serine Recombinase, Chain B, Domain 2"/>
    <property type="match status" value="1"/>
</dbReference>
<dbReference type="PROSITE" id="PS51737">
    <property type="entry name" value="RECOMBINASE_DNA_BIND"/>
    <property type="match status" value="1"/>
</dbReference>
<dbReference type="RefSeq" id="WP_108179139.1">
    <property type="nucleotide sequence ID" value="NZ_PZZL01000010.1"/>
</dbReference>
<dbReference type="InterPro" id="IPR006119">
    <property type="entry name" value="Resolv_N"/>
</dbReference>
<dbReference type="InterPro" id="IPR011109">
    <property type="entry name" value="DNA_bind_recombinase_dom"/>
</dbReference>
<feature type="domain" description="Resolvase/invertase-type recombinase catalytic" evidence="2">
    <location>
        <begin position="24"/>
        <end position="176"/>
    </location>
</feature>
<evidence type="ECO:0000313" key="4">
    <source>
        <dbReference type="EMBL" id="PTM51463.1"/>
    </source>
</evidence>
<evidence type="ECO:0000313" key="5">
    <source>
        <dbReference type="Proteomes" id="UP000241808"/>
    </source>
</evidence>
<organism evidence="4 5">
    <name type="scientific">Phreatobacter oligotrophus</name>
    <dbReference type="NCBI Taxonomy" id="1122261"/>
    <lineage>
        <taxon>Bacteria</taxon>
        <taxon>Pseudomonadati</taxon>
        <taxon>Pseudomonadota</taxon>
        <taxon>Alphaproteobacteria</taxon>
        <taxon>Hyphomicrobiales</taxon>
        <taxon>Phreatobacteraceae</taxon>
        <taxon>Phreatobacter</taxon>
    </lineage>
</organism>
<dbReference type="Pfam" id="PF00239">
    <property type="entry name" value="Resolvase"/>
    <property type="match status" value="1"/>
</dbReference>
<feature type="region of interest" description="Disordered" evidence="1">
    <location>
        <begin position="1"/>
        <end position="24"/>
    </location>
</feature>
<dbReference type="EMBL" id="PZZL01000010">
    <property type="protein sequence ID" value="PTM51463.1"/>
    <property type="molecule type" value="Genomic_DNA"/>
</dbReference>
<dbReference type="OrthoDB" id="7277848at2"/>
<dbReference type="SMART" id="SM00857">
    <property type="entry name" value="Resolvase"/>
    <property type="match status" value="1"/>
</dbReference>
<evidence type="ECO:0000256" key="1">
    <source>
        <dbReference type="SAM" id="MobiDB-lite"/>
    </source>
</evidence>